<dbReference type="AlphaFoldDB" id="A0AAW2XQ26"/>
<organism evidence="1">
    <name type="scientific">Sesamum latifolium</name>
    <dbReference type="NCBI Taxonomy" id="2727402"/>
    <lineage>
        <taxon>Eukaryota</taxon>
        <taxon>Viridiplantae</taxon>
        <taxon>Streptophyta</taxon>
        <taxon>Embryophyta</taxon>
        <taxon>Tracheophyta</taxon>
        <taxon>Spermatophyta</taxon>
        <taxon>Magnoliopsida</taxon>
        <taxon>eudicotyledons</taxon>
        <taxon>Gunneridae</taxon>
        <taxon>Pentapetalae</taxon>
        <taxon>asterids</taxon>
        <taxon>lamiids</taxon>
        <taxon>Lamiales</taxon>
        <taxon>Pedaliaceae</taxon>
        <taxon>Sesamum</taxon>
    </lineage>
</organism>
<comment type="caution">
    <text evidence="1">The sequence shown here is derived from an EMBL/GenBank/DDBJ whole genome shotgun (WGS) entry which is preliminary data.</text>
</comment>
<reference evidence="1" key="2">
    <citation type="journal article" date="2024" name="Plant">
        <title>Genomic evolution and insights into agronomic trait innovations of Sesamum species.</title>
        <authorList>
            <person name="Miao H."/>
            <person name="Wang L."/>
            <person name="Qu L."/>
            <person name="Liu H."/>
            <person name="Sun Y."/>
            <person name="Le M."/>
            <person name="Wang Q."/>
            <person name="Wei S."/>
            <person name="Zheng Y."/>
            <person name="Lin W."/>
            <person name="Duan Y."/>
            <person name="Cao H."/>
            <person name="Xiong S."/>
            <person name="Wang X."/>
            <person name="Wei L."/>
            <person name="Li C."/>
            <person name="Ma Q."/>
            <person name="Ju M."/>
            <person name="Zhao R."/>
            <person name="Li G."/>
            <person name="Mu C."/>
            <person name="Tian Q."/>
            <person name="Mei H."/>
            <person name="Zhang T."/>
            <person name="Gao T."/>
            <person name="Zhang H."/>
        </authorList>
    </citation>
    <scope>NUCLEOTIDE SEQUENCE</scope>
    <source>
        <strain evidence="1">KEN1</strain>
    </source>
</reference>
<sequence length="108" mass="12550">GWKFTRSHERLLDFGKLSISDDAMNILSILKILQKTMTIKSFQHLTKRIMAVLLTSAKSLMMIENNHQMKVILQALVLNGILNKINFTWGRCNVAWSYNPQHRGSTYW</sequence>
<protein>
    <submittedName>
        <fullName evidence="1">Uncharacterized protein</fullName>
    </submittedName>
</protein>
<proteinExistence type="predicted"/>
<feature type="non-terminal residue" evidence="1">
    <location>
        <position position="1"/>
    </location>
</feature>
<gene>
    <name evidence="1" type="ORF">Slati_0909700</name>
</gene>
<reference evidence="1" key="1">
    <citation type="submission" date="2020-06" db="EMBL/GenBank/DDBJ databases">
        <authorList>
            <person name="Li T."/>
            <person name="Hu X."/>
            <person name="Zhang T."/>
            <person name="Song X."/>
            <person name="Zhang H."/>
            <person name="Dai N."/>
            <person name="Sheng W."/>
            <person name="Hou X."/>
            <person name="Wei L."/>
        </authorList>
    </citation>
    <scope>NUCLEOTIDE SEQUENCE</scope>
    <source>
        <strain evidence="1">KEN1</strain>
        <tissue evidence="1">Leaf</tissue>
    </source>
</reference>
<accession>A0AAW2XQ26</accession>
<name>A0AAW2XQ26_9LAMI</name>
<dbReference type="EMBL" id="JACGWN010000003">
    <property type="protein sequence ID" value="KAL0455705.1"/>
    <property type="molecule type" value="Genomic_DNA"/>
</dbReference>
<evidence type="ECO:0000313" key="1">
    <source>
        <dbReference type="EMBL" id="KAL0455705.1"/>
    </source>
</evidence>